<dbReference type="AlphaFoldDB" id="K9TGK5"/>
<organism evidence="2 3">
    <name type="scientific">Oscillatoria acuminata PCC 6304</name>
    <dbReference type="NCBI Taxonomy" id="56110"/>
    <lineage>
        <taxon>Bacteria</taxon>
        <taxon>Bacillati</taxon>
        <taxon>Cyanobacteriota</taxon>
        <taxon>Cyanophyceae</taxon>
        <taxon>Oscillatoriophycideae</taxon>
        <taxon>Oscillatoriales</taxon>
        <taxon>Oscillatoriaceae</taxon>
        <taxon>Oscillatoria</taxon>
    </lineage>
</organism>
<dbReference type="KEGG" id="oac:Oscil6304_2006"/>
<dbReference type="HOGENOM" id="CLU_069354_0_0_3"/>
<feature type="region of interest" description="Disordered" evidence="1">
    <location>
        <begin position="127"/>
        <end position="204"/>
    </location>
</feature>
<dbReference type="STRING" id="56110.Oscil6304_2006"/>
<gene>
    <name evidence="2" type="ORF">Oscil6304_2006</name>
</gene>
<dbReference type="Gene3D" id="2.160.10.10">
    <property type="entry name" value="Hexapeptide repeat proteins"/>
    <property type="match status" value="1"/>
</dbReference>
<dbReference type="GO" id="GO:0043886">
    <property type="term" value="F:structural constituent of carboxysome shell"/>
    <property type="evidence" value="ECO:0007669"/>
    <property type="project" value="UniProtKB-ARBA"/>
</dbReference>
<evidence type="ECO:0008006" key="4">
    <source>
        <dbReference type="Google" id="ProtNLM"/>
    </source>
</evidence>
<feature type="compositionally biased region" description="Pro residues" evidence="1">
    <location>
        <begin position="133"/>
        <end position="171"/>
    </location>
</feature>
<dbReference type="GO" id="GO:0031470">
    <property type="term" value="C:carboxysome"/>
    <property type="evidence" value="ECO:0007669"/>
    <property type="project" value="UniProtKB-ARBA"/>
</dbReference>
<feature type="compositionally biased region" description="Pro residues" evidence="1">
    <location>
        <begin position="189"/>
        <end position="199"/>
    </location>
</feature>
<dbReference type="eggNOG" id="COG0663">
    <property type="taxonomic scope" value="Bacteria"/>
</dbReference>
<protein>
    <recommendedName>
        <fullName evidence="4">Carbon dioxide concentrating mechanism protein</fullName>
    </recommendedName>
</protein>
<reference evidence="2 3" key="1">
    <citation type="submission" date="2012-06" db="EMBL/GenBank/DDBJ databases">
        <title>Finished chromosome of genome of Oscillatoria acuminata PCC 6304.</title>
        <authorList>
            <consortium name="US DOE Joint Genome Institute"/>
            <person name="Gugger M."/>
            <person name="Coursin T."/>
            <person name="Rippka R."/>
            <person name="Tandeau De Marsac N."/>
            <person name="Huntemann M."/>
            <person name="Wei C.-L."/>
            <person name="Han J."/>
            <person name="Detter J.C."/>
            <person name="Han C."/>
            <person name="Tapia R."/>
            <person name="Davenport K."/>
            <person name="Daligault H."/>
            <person name="Erkkila T."/>
            <person name="Gu W."/>
            <person name="Munk A.C.C."/>
            <person name="Teshima H."/>
            <person name="Xu Y."/>
            <person name="Chain P."/>
            <person name="Chen A."/>
            <person name="Krypides N."/>
            <person name="Mavromatis K."/>
            <person name="Markowitz V."/>
            <person name="Szeto E."/>
            <person name="Ivanova N."/>
            <person name="Mikhailova N."/>
            <person name="Ovchinnikova G."/>
            <person name="Pagani I."/>
            <person name="Pati A."/>
            <person name="Goodwin L."/>
            <person name="Peters L."/>
            <person name="Pitluck S."/>
            <person name="Woyke T."/>
            <person name="Kerfeld C."/>
        </authorList>
    </citation>
    <scope>NUCLEOTIDE SEQUENCE [LARGE SCALE GENOMIC DNA]</scope>
    <source>
        <strain evidence="2 3">PCC 6304</strain>
    </source>
</reference>
<dbReference type="InParanoid" id="K9TGK5"/>
<dbReference type="RefSeq" id="WP_015148319.1">
    <property type="nucleotide sequence ID" value="NC_019693.1"/>
</dbReference>
<name>K9TGK5_9CYAN</name>
<dbReference type="EMBL" id="CP003607">
    <property type="protein sequence ID" value="AFY81675.1"/>
    <property type="molecule type" value="Genomic_DNA"/>
</dbReference>
<dbReference type="SUPFAM" id="SSF51161">
    <property type="entry name" value="Trimeric LpxA-like enzymes"/>
    <property type="match status" value="1"/>
</dbReference>
<proteinExistence type="predicted"/>
<evidence type="ECO:0000313" key="3">
    <source>
        <dbReference type="Proteomes" id="UP000010367"/>
    </source>
</evidence>
<sequence>MYLPPLQPNRNPNIYMSGDVTIDEGASIASGVILQASPGTRIEIAAGVCIGMGSILQACQGNLIIEEGATLGAGVLAIGTGKIGTNACIGSSTTLLHPTVASNEVIPPGSLLGDESRQWIDVESTAAAANPGPVSPPGPNPVAPDPVPPAPPQPPEPAAAFEPQPPTPSPTPEFSQPISSNGNGAEPAAAPPDQPPVPSSPAYIYGQAHLNQLMQTLFPHKQHPIQPIPED</sequence>
<dbReference type="PATRIC" id="fig|56110.3.peg.2397"/>
<dbReference type="OrthoDB" id="481965at2"/>
<keyword evidence="3" id="KW-1185">Reference proteome</keyword>
<evidence type="ECO:0000313" key="2">
    <source>
        <dbReference type="EMBL" id="AFY81675.1"/>
    </source>
</evidence>
<dbReference type="Proteomes" id="UP000010367">
    <property type="component" value="Chromosome"/>
</dbReference>
<accession>K9TGK5</accession>
<evidence type="ECO:0000256" key="1">
    <source>
        <dbReference type="SAM" id="MobiDB-lite"/>
    </source>
</evidence>
<dbReference type="InterPro" id="IPR011004">
    <property type="entry name" value="Trimer_LpxA-like_sf"/>
</dbReference>